<accession>E4ZQQ6</accession>
<dbReference type="VEuPathDB" id="FungiDB:LEMA_P037350.1"/>
<gene>
    <name evidence="2" type="ORF">LEMA_P037350.1</name>
</gene>
<dbReference type="GeneID" id="13283218"/>
<organism evidence="3">
    <name type="scientific">Leptosphaeria maculans (strain JN3 / isolate v23.1.3 / race Av1-4-5-6-7-8)</name>
    <name type="common">Blackleg fungus</name>
    <name type="synonym">Phoma lingam</name>
    <dbReference type="NCBI Taxonomy" id="985895"/>
    <lineage>
        <taxon>Eukaryota</taxon>
        <taxon>Fungi</taxon>
        <taxon>Dikarya</taxon>
        <taxon>Ascomycota</taxon>
        <taxon>Pezizomycotina</taxon>
        <taxon>Dothideomycetes</taxon>
        <taxon>Pleosporomycetidae</taxon>
        <taxon>Pleosporales</taxon>
        <taxon>Pleosporineae</taxon>
        <taxon>Leptosphaeriaceae</taxon>
        <taxon>Plenodomus</taxon>
        <taxon>Plenodomus lingam/Leptosphaeria maculans species complex</taxon>
    </lineage>
</organism>
<feature type="compositionally biased region" description="Polar residues" evidence="1">
    <location>
        <begin position="1"/>
        <end position="15"/>
    </location>
</feature>
<protein>
    <submittedName>
        <fullName evidence="2">Predicted protein</fullName>
    </submittedName>
</protein>
<evidence type="ECO:0000313" key="3">
    <source>
        <dbReference type="Proteomes" id="UP000002668"/>
    </source>
</evidence>
<name>E4ZQQ6_LEPMJ</name>
<keyword evidence="3" id="KW-1185">Reference proteome</keyword>
<sequence>MFPSQDETNAYSIASQRPLAPNTADDQADRIEQSTATLAVLKADIINLLPLYDDAVLFTISCDFIAGFKGHKCKTLHPYQRALAAVYLANPAIRRLYDKFADMQTKMKSPTMNRTPDFSECERMGKVGRLKKWSAERGPEHSGGDDPAPWFLAGTEVQNPGLFPIHRIQNLRHRSPSANIFAMQSWHDVLDNEVMVIAKMINGEYTDIIINDQRHIAALGLDKDPHDRIELKQEIFRIGETFTITACDKRNPKDMNGDFIGELKSARHAYLHWLDARNDVDPHPAPYRTEINILAERLGRQRKDVWDEVNEYWDLEQGEDGQRYWRNRKLYLGEDPRYSGPKSKLPMMWG</sequence>
<dbReference type="InParanoid" id="E4ZQQ6"/>
<feature type="region of interest" description="Disordered" evidence="1">
    <location>
        <begin position="1"/>
        <end position="27"/>
    </location>
</feature>
<dbReference type="Proteomes" id="UP000002668">
    <property type="component" value="Genome"/>
</dbReference>
<proteinExistence type="predicted"/>
<evidence type="ECO:0000256" key="1">
    <source>
        <dbReference type="SAM" id="MobiDB-lite"/>
    </source>
</evidence>
<dbReference type="RefSeq" id="XP_003837501.1">
    <property type="nucleotide sequence ID" value="XM_003837453.1"/>
</dbReference>
<reference evidence="3" key="1">
    <citation type="journal article" date="2011" name="Nat. Commun.">
        <title>Effector diversification within compartments of the Leptosphaeria maculans genome affected by Repeat-Induced Point mutations.</title>
        <authorList>
            <person name="Rouxel T."/>
            <person name="Grandaubert J."/>
            <person name="Hane J.K."/>
            <person name="Hoede C."/>
            <person name="van de Wouw A.P."/>
            <person name="Couloux A."/>
            <person name="Dominguez V."/>
            <person name="Anthouard V."/>
            <person name="Bally P."/>
            <person name="Bourras S."/>
            <person name="Cozijnsen A.J."/>
            <person name="Ciuffetti L.M."/>
            <person name="Degrave A."/>
            <person name="Dilmaghani A."/>
            <person name="Duret L."/>
            <person name="Fudal I."/>
            <person name="Goodwin S.B."/>
            <person name="Gout L."/>
            <person name="Glaser N."/>
            <person name="Linglin J."/>
            <person name="Kema G.H.J."/>
            <person name="Lapalu N."/>
            <person name="Lawrence C.B."/>
            <person name="May K."/>
            <person name="Meyer M."/>
            <person name="Ollivier B."/>
            <person name="Poulain J."/>
            <person name="Schoch C.L."/>
            <person name="Simon A."/>
            <person name="Spatafora J.W."/>
            <person name="Stachowiak A."/>
            <person name="Turgeon B.G."/>
            <person name="Tyler B.M."/>
            <person name="Vincent D."/>
            <person name="Weissenbach J."/>
            <person name="Amselem J."/>
            <person name="Quesneville H."/>
            <person name="Oliver R.P."/>
            <person name="Wincker P."/>
            <person name="Balesdent M.-H."/>
            <person name="Howlett B.J."/>
        </authorList>
    </citation>
    <scope>NUCLEOTIDE SEQUENCE [LARGE SCALE GENOMIC DNA]</scope>
    <source>
        <strain evidence="3">JN3 / isolate v23.1.3 / race Av1-4-5-6-7-8</strain>
    </source>
</reference>
<evidence type="ECO:0000313" key="2">
    <source>
        <dbReference type="EMBL" id="CBX94061.1"/>
    </source>
</evidence>
<dbReference type="OrthoDB" id="3795350at2759"/>
<dbReference type="EMBL" id="FP929116">
    <property type="protein sequence ID" value="CBX94061.1"/>
    <property type="molecule type" value="Genomic_DNA"/>
</dbReference>
<dbReference type="eggNOG" id="ENOG502R818">
    <property type="taxonomic scope" value="Eukaryota"/>
</dbReference>
<dbReference type="HOGENOM" id="CLU_792424_0_0_1"/>
<dbReference type="AlphaFoldDB" id="E4ZQQ6"/>